<reference evidence="1" key="1">
    <citation type="submission" date="2021-03" db="EMBL/GenBank/DDBJ databases">
        <title>Genomic Encyclopedia of Type Strains, Phase IV (KMG-IV): sequencing the most valuable type-strain genomes for metagenomic binning, comparative biology and taxonomic classification.</title>
        <authorList>
            <person name="Goeker M."/>
        </authorList>
    </citation>
    <scope>NUCLEOTIDE SEQUENCE</scope>
    <source>
        <strain evidence="1">DSM 15523</strain>
        <strain evidence="2 4">DSM 16476</strain>
    </source>
</reference>
<dbReference type="Proteomes" id="UP001138672">
    <property type="component" value="Unassembled WGS sequence"/>
</dbReference>
<accession>A0A9X0YJA0</accession>
<comment type="caution">
    <text evidence="1">The sequence shown here is derived from an EMBL/GenBank/DDBJ whole genome shotgun (WGS) entry which is preliminary data.</text>
</comment>
<organism evidence="1 3">
    <name type="scientific">Formosa algae</name>
    <dbReference type="NCBI Taxonomy" id="225843"/>
    <lineage>
        <taxon>Bacteria</taxon>
        <taxon>Pseudomonadati</taxon>
        <taxon>Bacteroidota</taxon>
        <taxon>Flavobacteriia</taxon>
        <taxon>Flavobacteriales</taxon>
        <taxon>Flavobacteriaceae</taxon>
        <taxon>Formosa</taxon>
    </lineage>
</organism>
<protein>
    <submittedName>
        <fullName evidence="1">Uncharacterized protein</fullName>
    </submittedName>
</protein>
<evidence type="ECO:0000313" key="4">
    <source>
        <dbReference type="Proteomes" id="UP001231587"/>
    </source>
</evidence>
<keyword evidence="4" id="KW-1185">Reference proteome</keyword>
<dbReference type="RefSeq" id="WP_057781485.1">
    <property type="nucleotide sequence ID" value="NZ_JAGGJQ010000001.1"/>
</dbReference>
<dbReference type="EMBL" id="JAUSUU010000002">
    <property type="protein sequence ID" value="MDQ0334422.1"/>
    <property type="molecule type" value="Genomic_DNA"/>
</dbReference>
<dbReference type="EMBL" id="JAGGJQ010000001">
    <property type="protein sequence ID" value="MBP1838287.1"/>
    <property type="molecule type" value="Genomic_DNA"/>
</dbReference>
<name>A0A9X0YJA0_9FLAO</name>
<sequence length="151" mass="17663">MKKIYFILICTTLTFLSCNTDDCEDYNCFTPPSPFLFELVDKTSGENLFTNVTYSPEDINIINTLNNNAKTEFEFIDEDNYNIIQINSIGWKTETVNLEVKIKDETIFNLYVDSERKNEDCCSFTNYKAVEIQNVEYTQEDQFDIYTILVP</sequence>
<dbReference type="OrthoDB" id="1119476at2"/>
<proteinExistence type="predicted"/>
<dbReference type="PROSITE" id="PS51257">
    <property type="entry name" value="PROKAR_LIPOPROTEIN"/>
    <property type="match status" value="1"/>
</dbReference>
<dbReference type="Proteomes" id="UP001231587">
    <property type="component" value="Unassembled WGS sequence"/>
</dbReference>
<evidence type="ECO:0000313" key="3">
    <source>
        <dbReference type="Proteomes" id="UP001138672"/>
    </source>
</evidence>
<evidence type="ECO:0000313" key="2">
    <source>
        <dbReference type="EMBL" id="MDQ0334422.1"/>
    </source>
</evidence>
<evidence type="ECO:0000313" key="1">
    <source>
        <dbReference type="EMBL" id="MBP1838287.1"/>
    </source>
</evidence>
<dbReference type="AlphaFoldDB" id="A0A9X0YJA0"/>
<gene>
    <name evidence="1" type="ORF">J2Z56_000183</name>
    <name evidence="2" type="ORF">J2Z57_000849</name>
</gene>